<dbReference type="RefSeq" id="WP_005274908.1">
    <property type="nucleotide sequence ID" value="NZ_KB850195.1"/>
</dbReference>
<dbReference type="EMBL" id="APRZ01000017">
    <property type="protein sequence ID" value="ENX33942.1"/>
    <property type="molecule type" value="Genomic_DNA"/>
</dbReference>
<evidence type="ECO:0000256" key="1">
    <source>
        <dbReference type="SAM" id="Coils"/>
    </source>
</evidence>
<protein>
    <recommendedName>
        <fullName evidence="2">Phage tail tape measure protein domain-containing protein</fullName>
    </recommendedName>
</protein>
<dbReference type="InterPro" id="IPR010090">
    <property type="entry name" value="Phage_tape_meas"/>
</dbReference>
<dbReference type="Proteomes" id="UP000013009">
    <property type="component" value="Unassembled WGS sequence"/>
</dbReference>
<sequence length="707" mass="75489">MSSSNSTVSLTLQIRGQQAGQEIKKISDQQITATKQINQQWTQIGSAQAKFVSVAKVGVQTTMQTARVSDGLLRTNRMMEGVLRQQSIQTKVQGQQLKTQQATVQRLTGLMQQQQQAAQQYAKWMKQAENSSKQTHQSTQQTMSLWQKGAALTTGAIAGGAIISNAMQKPRDYDQQLTYIAATATGGQNMAVADRLAARSQLNDYIKAAVRSGGGTREDAAAAANTLIASGKYELNNVSPALNAAVKTAFSTDASVTDAATLTVRMQDFGLTNLQRGHDIAVRGGQLGSFEYKDQAKWLAQQMAAARATGYSGEKGFMELVAMNQVAMSTAGTADEAGNNLVNLLTKLSSREFSKSIGDSVVPINGDPTKLVGKKKQKQVFDWGTYAIQQRDQGVYGVEAFVKLLDRQLAGDKQYQKLQAMAQKGTSAERKAAIEDMSNIAMGSQLGEIIADRQALMAALSIVYKKDQLKSLRQGLSNAGGTVEADSNMVRQTEWAKDMALEQEKLFAQSKAYDAVSDSLSNAKDKIADWARNNESLAASAYGASVGVAALGAAAGIAAFATGGKGLLGGAAAGGAGTVAGAASGIGKTVGVAAAGYVGYELFKPMDDFFYGKIAKFFGASENRPDFVEMAIEKSKEQQAALDEQNKKMDEQNQLSRDMVGKLNSLISATLQNKPMMMGGGLMDQITQHAQTEQKRHGLDLLSYGQK</sequence>
<organism evidence="3 4">
    <name type="scientific">Acinetobacter colistiniresistens</name>
    <dbReference type="NCBI Taxonomy" id="280145"/>
    <lineage>
        <taxon>Bacteria</taxon>
        <taxon>Pseudomonadati</taxon>
        <taxon>Pseudomonadota</taxon>
        <taxon>Gammaproteobacteria</taxon>
        <taxon>Moraxellales</taxon>
        <taxon>Moraxellaceae</taxon>
        <taxon>Acinetobacter</taxon>
    </lineage>
</organism>
<name>N9R472_9GAMM</name>
<comment type="caution">
    <text evidence="3">The sequence shown here is derived from an EMBL/GenBank/DDBJ whole genome shotgun (WGS) entry which is preliminary data.</text>
</comment>
<dbReference type="HOGENOM" id="CLU_023083_0_0_6"/>
<evidence type="ECO:0000313" key="3">
    <source>
        <dbReference type="EMBL" id="ENX33942.1"/>
    </source>
</evidence>
<dbReference type="AlphaFoldDB" id="N9R472"/>
<evidence type="ECO:0000259" key="2">
    <source>
        <dbReference type="Pfam" id="PF10145"/>
    </source>
</evidence>
<evidence type="ECO:0000313" key="4">
    <source>
        <dbReference type="Proteomes" id="UP000013009"/>
    </source>
</evidence>
<accession>N9R472</accession>
<gene>
    <name evidence="3" type="ORF">F889_02606</name>
</gene>
<reference evidence="3 4" key="1">
    <citation type="submission" date="2013-02" db="EMBL/GenBank/DDBJ databases">
        <title>The Genome Sequence of Acinetobacter sp. NIPH 1859.</title>
        <authorList>
            <consortium name="The Broad Institute Genome Sequencing Platform"/>
            <consortium name="The Broad Institute Genome Sequencing Center for Infectious Disease"/>
            <person name="Cerqueira G."/>
            <person name="Feldgarden M."/>
            <person name="Courvalin P."/>
            <person name="Perichon B."/>
            <person name="Grillot-Courvalin C."/>
            <person name="Clermont D."/>
            <person name="Rocha E."/>
            <person name="Yoon E.-J."/>
            <person name="Nemec A."/>
            <person name="Walker B."/>
            <person name="Young S.K."/>
            <person name="Zeng Q."/>
            <person name="Gargeya S."/>
            <person name="Fitzgerald M."/>
            <person name="Haas B."/>
            <person name="Abouelleil A."/>
            <person name="Alvarado L."/>
            <person name="Arachchi H.M."/>
            <person name="Berlin A.M."/>
            <person name="Chapman S.B."/>
            <person name="Dewar J."/>
            <person name="Goldberg J."/>
            <person name="Griggs A."/>
            <person name="Gujja S."/>
            <person name="Hansen M."/>
            <person name="Howarth C."/>
            <person name="Imamovic A."/>
            <person name="Larimer J."/>
            <person name="McCowan C."/>
            <person name="Murphy C."/>
            <person name="Neiman D."/>
            <person name="Pearson M."/>
            <person name="Priest M."/>
            <person name="Roberts A."/>
            <person name="Saif S."/>
            <person name="Shea T."/>
            <person name="Sisk P."/>
            <person name="Sykes S."/>
            <person name="Wortman J."/>
            <person name="Nusbaum C."/>
            <person name="Birren B."/>
        </authorList>
    </citation>
    <scope>NUCLEOTIDE SEQUENCE [LARGE SCALE GENOMIC DNA]</scope>
    <source>
        <strain evidence="3 4">NIPH 1859</strain>
    </source>
</reference>
<dbReference type="Pfam" id="PF10145">
    <property type="entry name" value="PhageMin_Tail"/>
    <property type="match status" value="1"/>
</dbReference>
<proteinExistence type="predicted"/>
<feature type="domain" description="Phage tail tape measure protein" evidence="2">
    <location>
        <begin position="212"/>
        <end position="421"/>
    </location>
</feature>
<keyword evidence="1" id="KW-0175">Coiled coil</keyword>
<feature type="coiled-coil region" evidence="1">
    <location>
        <begin position="628"/>
        <end position="655"/>
    </location>
</feature>
<dbReference type="OrthoDB" id="8019720at2"/>
<keyword evidence="4" id="KW-1185">Reference proteome</keyword>
<dbReference type="PATRIC" id="fig|1217695.3.peg.2536"/>